<dbReference type="PANTHER" id="PTHR14741">
    <property type="entry name" value="S-ADENOSYLMETHIONINE-DEPENDENT METHYLTRANSFERASE RELATED"/>
    <property type="match status" value="1"/>
</dbReference>
<organism evidence="8 9">
    <name type="scientific">Trypanosoma brucei equiperdum</name>
    <dbReference type="NCBI Taxonomy" id="630700"/>
    <lineage>
        <taxon>Eukaryota</taxon>
        <taxon>Discoba</taxon>
        <taxon>Euglenozoa</taxon>
        <taxon>Kinetoplastea</taxon>
        <taxon>Metakinetoplastina</taxon>
        <taxon>Trypanosomatida</taxon>
        <taxon>Trypanosomatidae</taxon>
        <taxon>Trypanosoma</taxon>
    </lineage>
</organism>
<dbReference type="Gene3D" id="3.40.50.150">
    <property type="entry name" value="Vaccinia Virus protein VP39"/>
    <property type="match status" value="1"/>
</dbReference>
<evidence type="ECO:0000256" key="1">
    <source>
        <dbReference type="ARBA" id="ARBA00018517"/>
    </source>
</evidence>
<dbReference type="PANTHER" id="PTHR14741:SF32">
    <property type="entry name" value="TRIMETHYLGUANOSINE SYNTHASE"/>
    <property type="match status" value="1"/>
</dbReference>
<evidence type="ECO:0000256" key="4">
    <source>
        <dbReference type="ARBA" id="ARBA00048740"/>
    </source>
</evidence>
<dbReference type="GO" id="GO:0005840">
    <property type="term" value="C:ribosome"/>
    <property type="evidence" value="ECO:0007669"/>
    <property type="project" value="UniProtKB-KW"/>
</dbReference>
<dbReference type="GO" id="GO:0005634">
    <property type="term" value="C:nucleus"/>
    <property type="evidence" value="ECO:0007669"/>
    <property type="project" value="TreeGrafter"/>
</dbReference>
<comment type="catalytic activity">
    <reaction evidence="4">
        <text>a 5'-end (N(7)-methyl 5'-triphosphoguanosine)-ribonucleoside in snoRNA + S-adenosyl-L-methionine = a 5'-end (N(2),N(7)-dimethyl 5'-triphosphoguanosine)-ribonucleoside in snoRNA + S-adenosyl-L-homocysteine + H(+)</text>
        <dbReference type="Rhea" id="RHEA:78475"/>
        <dbReference type="Rhea" id="RHEA-COMP:19086"/>
        <dbReference type="Rhea" id="RHEA-COMP:19088"/>
        <dbReference type="ChEBI" id="CHEBI:15378"/>
        <dbReference type="ChEBI" id="CHEBI:57856"/>
        <dbReference type="ChEBI" id="CHEBI:59789"/>
        <dbReference type="ChEBI" id="CHEBI:156461"/>
        <dbReference type="ChEBI" id="CHEBI:172880"/>
    </reaction>
    <physiologicalReaction direction="left-to-right" evidence="4">
        <dbReference type="Rhea" id="RHEA:78476"/>
    </physiologicalReaction>
</comment>
<evidence type="ECO:0000256" key="6">
    <source>
        <dbReference type="ARBA" id="ARBA00049075"/>
    </source>
</evidence>
<evidence type="ECO:0000256" key="7">
    <source>
        <dbReference type="ARBA" id="ARBA00049790"/>
    </source>
</evidence>
<proteinExistence type="inferred from homology"/>
<dbReference type="Pfam" id="PF09445">
    <property type="entry name" value="Methyltransf_15"/>
    <property type="match status" value="1"/>
</dbReference>
<evidence type="ECO:0000313" key="8">
    <source>
        <dbReference type="EMBL" id="RHW67135.1"/>
    </source>
</evidence>
<comment type="catalytic activity">
    <reaction evidence="5">
        <text>a 5'-end (N(2),N(7)-dimethyl 5'-triphosphoguanosine)-ribonucleoside in snRNA + S-adenosyl-L-methionine = a 5'-end (N(2),N(2),N(7)-trimethyl 5'-triphosphoguanosine)-ribonucleoside in snRNA + S-adenosyl-L-homocysteine + H(+)</text>
        <dbReference type="Rhea" id="RHEA:78479"/>
        <dbReference type="Rhea" id="RHEA-COMP:19087"/>
        <dbReference type="Rhea" id="RHEA-COMP:19089"/>
        <dbReference type="ChEBI" id="CHEBI:15378"/>
        <dbReference type="ChEBI" id="CHEBI:57856"/>
        <dbReference type="ChEBI" id="CHEBI:59789"/>
        <dbReference type="ChEBI" id="CHEBI:167623"/>
        <dbReference type="ChEBI" id="CHEBI:172880"/>
    </reaction>
    <physiologicalReaction direction="left-to-right" evidence="5">
        <dbReference type="Rhea" id="RHEA:78480"/>
    </physiologicalReaction>
</comment>
<dbReference type="InterPro" id="IPR019012">
    <property type="entry name" value="RNA_cap_Gua-N2-MeTrfase"/>
</dbReference>
<dbReference type="GO" id="GO:0071164">
    <property type="term" value="F:RNA cap trimethylguanosine synthase activity"/>
    <property type="evidence" value="ECO:0007669"/>
    <property type="project" value="TreeGrafter"/>
</dbReference>
<comment type="catalytic activity">
    <reaction evidence="6">
        <text>a 5'-end (N(7)-methyl 5'-triphosphoguanosine)-ribonucleoside in snRNA + S-adenosyl-L-methionine = a 5'-end (N(2),N(7)-dimethyl 5'-triphosphoguanosine)-ribonucleoside in snRNA + S-adenosyl-L-homocysteine + H(+)</text>
        <dbReference type="Rhea" id="RHEA:78471"/>
        <dbReference type="Rhea" id="RHEA-COMP:19085"/>
        <dbReference type="Rhea" id="RHEA-COMP:19087"/>
        <dbReference type="ChEBI" id="CHEBI:15378"/>
        <dbReference type="ChEBI" id="CHEBI:57856"/>
        <dbReference type="ChEBI" id="CHEBI:59789"/>
        <dbReference type="ChEBI" id="CHEBI:156461"/>
        <dbReference type="ChEBI" id="CHEBI:172880"/>
    </reaction>
    <physiologicalReaction direction="left-to-right" evidence="6">
        <dbReference type="Rhea" id="RHEA:78472"/>
    </physiologicalReaction>
</comment>
<comment type="caution">
    <text evidence="8">The sequence shown here is derived from an EMBL/GenBank/DDBJ whole genome shotgun (WGS) entry which is preliminary data.</text>
</comment>
<keyword evidence="8" id="KW-0489">Methyltransferase</keyword>
<dbReference type="SUPFAM" id="SSF53335">
    <property type="entry name" value="S-adenosyl-L-methionine-dependent methyltransferases"/>
    <property type="match status" value="1"/>
</dbReference>
<keyword evidence="8" id="KW-0808">Transferase</keyword>
<dbReference type="InterPro" id="IPR029063">
    <property type="entry name" value="SAM-dependent_MTases_sf"/>
</dbReference>
<keyword evidence="8" id="KW-0689">Ribosomal protein</keyword>
<evidence type="ECO:0000313" key="9">
    <source>
        <dbReference type="Proteomes" id="UP000266743"/>
    </source>
</evidence>
<evidence type="ECO:0000256" key="3">
    <source>
        <dbReference type="ARBA" id="ARBA00047418"/>
    </source>
</evidence>
<comment type="similarity">
    <text evidence="2">Belongs to the methyltransferase superfamily. Trimethylguanosine synthase family.</text>
</comment>
<sequence length="251" mass="27784">MAKLGTLYSDDKSVEKYYGQRHRLWSRFDDGVWMTKKGWFEVTPEGIARSSASLHDVLKDKGCCLDLFCGCGGDTVQLAQVFEKVIAVDIDPDAIEAAKKNAEVYGVSTRVTFLCADYRTLKPENFSVNAVHCSPPWGGELYAGAPFFDLQNSLCASNGIKFSDFYELLSKFSNNITMFLPRNTLLYSVVPPKFAGTFAVCRHYANEKCKGITILCGDLVASSQLRAPSAPVYSIRNKIPLCVEKRGRGSL</sequence>
<comment type="catalytic activity">
    <reaction evidence="3">
        <text>a 5'-end (N(2),N(7)-dimethyl 5'-triphosphoguanosine)-ribonucleoside in snoRNA + S-adenosyl-L-methionine = a 5'-end (N(2),N(2),N(7)-trimethyl 5'-triphosphoguanosine)-ribonucleoside in snoRNA + S-adenosyl-L-homocysteine + H(+)</text>
        <dbReference type="Rhea" id="RHEA:78507"/>
        <dbReference type="Rhea" id="RHEA-COMP:19088"/>
        <dbReference type="Rhea" id="RHEA-COMP:19090"/>
        <dbReference type="ChEBI" id="CHEBI:15378"/>
        <dbReference type="ChEBI" id="CHEBI:57856"/>
        <dbReference type="ChEBI" id="CHEBI:59789"/>
        <dbReference type="ChEBI" id="CHEBI:167623"/>
        <dbReference type="ChEBI" id="CHEBI:172880"/>
    </reaction>
    <physiologicalReaction direction="left-to-right" evidence="3">
        <dbReference type="Rhea" id="RHEA:78508"/>
    </physiologicalReaction>
</comment>
<reference evidence="8 9" key="1">
    <citation type="submission" date="2018-09" db="EMBL/GenBank/DDBJ databases">
        <title>whole genome sequence of T. equiperdum IVM-t1 strain.</title>
        <authorList>
            <person name="Suganuma K."/>
        </authorList>
    </citation>
    <scope>NUCLEOTIDE SEQUENCE [LARGE SCALE GENOMIC DNA]</scope>
    <source>
        <strain evidence="8 9">IVM-t1</strain>
    </source>
</reference>
<dbReference type="EMBL" id="QSBY01000015">
    <property type="protein sequence ID" value="RHW67135.1"/>
    <property type="molecule type" value="Genomic_DNA"/>
</dbReference>
<protein>
    <recommendedName>
        <fullName evidence="1">Trimethylguanosine synthase</fullName>
    </recommendedName>
    <alternativeName>
        <fullName evidence="7">Cap-specific guanine-N(2) methyltransferase</fullName>
    </alternativeName>
</protein>
<accession>A0A3L6KSH4</accession>
<dbReference type="Proteomes" id="UP000266743">
    <property type="component" value="Unassembled WGS sequence"/>
</dbReference>
<name>A0A3L6KSH4_9TRYP</name>
<dbReference type="CDD" id="cd02440">
    <property type="entry name" value="AdoMet_MTases"/>
    <property type="match status" value="1"/>
</dbReference>
<evidence type="ECO:0000256" key="5">
    <source>
        <dbReference type="ARBA" id="ARBA00048763"/>
    </source>
</evidence>
<dbReference type="AlphaFoldDB" id="A0A3L6KSH4"/>
<evidence type="ECO:0000256" key="2">
    <source>
        <dbReference type="ARBA" id="ARBA00025783"/>
    </source>
</evidence>
<keyword evidence="8" id="KW-0687">Ribonucleoprotein</keyword>
<gene>
    <name evidence="8" type="ORF">DPX39_000031800</name>
</gene>